<feature type="chain" id="PRO_5046350049" evidence="1">
    <location>
        <begin position="16"/>
        <end position="264"/>
    </location>
</feature>
<keyword evidence="4" id="KW-1185">Reference proteome</keyword>
<organism evidence="3 4">
    <name type="scientific">Luteolibacter rhizosphaerae</name>
    <dbReference type="NCBI Taxonomy" id="2989719"/>
    <lineage>
        <taxon>Bacteria</taxon>
        <taxon>Pseudomonadati</taxon>
        <taxon>Verrucomicrobiota</taxon>
        <taxon>Verrucomicrobiia</taxon>
        <taxon>Verrucomicrobiales</taxon>
        <taxon>Verrucomicrobiaceae</taxon>
        <taxon>Luteolibacter</taxon>
    </lineage>
</organism>
<dbReference type="RefSeq" id="WP_264512511.1">
    <property type="nucleotide sequence ID" value="NZ_JAPDDR010000003.1"/>
</dbReference>
<protein>
    <submittedName>
        <fullName evidence="3">PEP-CTERM sorting domain-containing protein</fullName>
    </submittedName>
</protein>
<gene>
    <name evidence="3" type="ORF">OJ996_06680</name>
</gene>
<sequence>MPCLLVTLLSPKASATTTVLVDLGLTTGHAQGSPTASPDTNGVYWNNATSTAHGAPVSGGTGLALNNLVTTGNASTTVSLAFTADNGGPDATDQQWLSAGRANGGLIGSNPGLQIDGITIGLQTATEDYFFSEFGPATITISGLNPNWVYDLSMFGTRNTIEVRITTYTVTDLNGTHVTTLQTSGTDLGGTGYHGNVSTIAGLDNLVPTGGGTLTLSISGSGANPRFGYLGVLGISVPEPGSALMAGLGVIGLLARRRRSSALC</sequence>
<dbReference type="NCBIfam" id="TIGR02595">
    <property type="entry name" value="PEP_CTERM"/>
    <property type="match status" value="1"/>
</dbReference>
<evidence type="ECO:0000256" key="1">
    <source>
        <dbReference type="SAM" id="SignalP"/>
    </source>
</evidence>
<dbReference type="Proteomes" id="UP001165653">
    <property type="component" value="Unassembled WGS sequence"/>
</dbReference>
<feature type="domain" description="Ice-binding protein C-terminal" evidence="2">
    <location>
        <begin position="236"/>
        <end position="259"/>
    </location>
</feature>
<evidence type="ECO:0000259" key="2">
    <source>
        <dbReference type="Pfam" id="PF07589"/>
    </source>
</evidence>
<feature type="signal peptide" evidence="1">
    <location>
        <begin position="1"/>
        <end position="15"/>
    </location>
</feature>
<reference evidence="3" key="1">
    <citation type="submission" date="2022-10" db="EMBL/GenBank/DDBJ databases">
        <title>Luteolibacter sp. GHJ8, whole genome shotgun sequencing project.</title>
        <authorList>
            <person name="Zhao G."/>
            <person name="Shen L."/>
        </authorList>
    </citation>
    <scope>NUCLEOTIDE SEQUENCE</scope>
    <source>
        <strain evidence="3">GHJ8</strain>
    </source>
</reference>
<comment type="caution">
    <text evidence="3">The sequence shown here is derived from an EMBL/GenBank/DDBJ whole genome shotgun (WGS) entry which is preliminary data.</text>
</comment>
<name>A0ABT3G0A4_9BACT</name>
<dbReference type="InterPro" id="IPR013424">
    <property type="entry name" value="Ice-binding_C"/>
</dbReference>
<keyword evidence="1" id="KW-0732">Signal</keyword>
<dbReference type="Pfam" id="PF07589">
    <property type="entry name" value="PEP-CTERM"/>
    <property type="match status" value="1"/>
</dbReference>
<evidence type="ECO:0000313" key="3">
    <source>
        <dbReference type="EMBL" id="MCW1913248.1"/>
    </source>
</evidence>
<dbReference type="EMBL" id="JAPDDR010000003">
    <property type="protein sequence ID" value="MCW1913248.1"/>
    <property type="molecule type" value="Genomic_DNA"/>
</dbReference>
<accession>A0ABT3G0A4</accession>
<proteinExistence type="predicted"/>
<evidence type="ECO:0000313" key="4">
    <source>
        <dbReference type="Proteomes" id="UP001165653"/>
    </source>
</evidence>